<name>A0A421BJR9_9RHOB</name>
<evidence type="ECO:0000313" key="4">
    <source>
        <dbReference type="Proteomes" id="UP000279673"/>
    </source>
</evidence>
<feature type="domain" description="VWFA" evidence="2">
    <location>
        <begin position="441"/>
        <end position="601"/>
    </location>
</feature>
<evidence type="ECO:0000313" key="3">
    <source>
        <dbReference type="EMBL" id="RLL61996.1"/>
    </source>
</evidence>
<dbReference type="RefSeq" id="WP_113901709.1">
    <property type="nucleotide sequence ID" value="NZ_RCHI01000025.1"/>
</dbReference>
<dbReference type="CDD" id="cd01454">
    <property type="entry name" value="vWA_norD_type"/>
    <property type="match status" value="1"/>
</dbReference>
<dbReference type="PROSITE" id="PS50234">
    <property type="entry name" value="VWFA"/>
    <property type="match status" value="1"/>
</dbReference>
<keyword evidence="4" id="KW-1185">Reference proteome</keyword>
<reference evidence="3 4" key="1">
    <citation type="submission" date="2018-10" db="EMBL/GenBank/DDBJ databases">
        <title>Rhodobacter sp . BO-81.</title>
        <authorList>
            <person name="Im W.T."/>
        </authorList>
    </citation>
    <scope>NUCLEOTIDE SEQUENCE [LARGE SCALE GENOMIC DNA]</scope>
    <source>
        <strain evidence="3 4">BO-81</strain>
    </source>
</reference>
<gene>
    <name evidence="3" type="ORF">DYS74_17510</name>
</gene>
<dbReference type="FunFam" id="3.40.50.410:FF:000106">
    <property type="entry name" value="Nitric oxide reductase D protein"/>
    <property type="match status" value="1"/>
</dbReference>
<protein>
    <submittedName>
        <fullName evidence="3">Nitric oxide reductase D protein</fullName>
    </submittedName>
</protein>
<dbReference type="Proteomes" id="UP000279673">
    <property type="component" value="Unassembled WGS sequence"/>
</dbReference>
<feature type="region of interest" description="Disordered" evidence="1">
    <location>
        <begin position="231"/>
        <end position="257"/>
    </location>
</feature>
<comment type="caution">
    <text evidence="3">The sequence shown here is derived from an EMBL/GenBank/DDBJ whole genome shotgun (WGS) entry which is preliminary data.</text>
</comment>
<proteinExistence type="predicted"/>
<dbReference type="Gene3D" id="3.40.50.410">
    <property type="entry name" value="von Willebrand factor, type A domain"/>
    <property type="match status" value="1"/>
</dbReference>
<sequence>MVEVIPWEPEETVGKLWHRIAGRLDGGCDFSVARVTLEEMRARVAVMFRGLGGDPSVEIKAVVAEESRHRLGLRRRLAMPAEHVARASYDGEVLRLPADLAEFPERAGNVGLYLWLAAMAAHAPAPAALPEDPLAADLAAISAAQDMVSATLRAAPGLHALWQGLVAAHLAYRPRPVRGGVEADVEASIRHALLGMRGAAAPVGAAPRGYRPFRPVPMWPDLRQVRFSARSEVENPPVGGTPEEGGDGAARKARRHATDRVERKDSIIIYKFEALLSWTQFLNLNRRVEDDDLENAKKAAQDQEEIGLGQISKMPATKLKLHLDLAPEDVDRERIADRITYPEWETRSGRYLPDHTRVLAAPVTPGPGQTVVFDPAAQRRIRAVRRRFEALRPARLLCPGQPDGEELDLDAALRAMTDLRATGQGSDRIWRQSRPERRDLSVSILLDVSRSTESMVTGRPVIDIAREALTALAWGLDACGDRFAIDGFSSLRRDRVYLYGCKRFDEPMGAVVEARIAALRPGFYTRLGAAIRHASAGLARQGTGRRLLLVLTDGKPNDLDHYEGRHGIEDSAMAVREARRAGHAVHGITIDRDSQAWFPRLFGQGGFSVIRDPDRLVMALPDIYRHLVA</sequence>
<evidence type="ECO:0000256" key="1">
    <source>
        <dbReference type="SAM" id="MobiDB-lite"/>
    </source>
</evidence>
<dbReference type="PANTHER" id="PTHR41248">
    <property type="entry name" value="NORD PROTEIN"/>
    <property type="match status" value="1"/>
</dbReference>
<dbReference type="EMBL" id="RCHI01000025">
    <property type="protein sequence ID" value="RLL61996.1"/>
    <property type="molecule type" value="Genomic_DNA"/>
</dbReference>
<dbReference type="InterPro" id="IPR051928">
    <property type="entry name" value="NorD/CobT"/>
</dbReference>
<dbReference type="InterPro" id="IPR002035">
    <property type="entry name" value="VWF_A"/>
</dbReference>
<dbReference type="InterPro" id="IPR036465">
    <property type="entry name" value="vWFA_dom_sf"/>
</dbReference>
<evidence type="ECO:0000259" key="2">
    <source>
        <dbReference type="PROSITE" id="PS50234"/>
    </source>
</evidence>
<organism evidence="3 4">
    <name type="scientific">Paenirhodobacter hankyongi</name>
    <dbReference type="NCBI Taxonomy" id="2294033"/>
    <lineage>
        <taxon>Bacteria</taxon>
        <taxon>Pseudomonadati</taxon>
        <taxon>Pseudomonadota</taxon>
        <taxon>Alphaproteobacteria</taxon>
        <taxon>Rhodobacterales</taxon>
        <taxon>Rhodobacter group</taxon>
        <taxon>Paenirhodobacter</taxon>
    </lineage>
</organism>
<dbReference type="AlphaFoldDB" id="A0A421BJR9"/>
<dbReference type="SMART" id="SM00327">
    <property type="entry name" value="VWA"/>
    <property type="match status" value="1"/>
</dbReference>
<accession>A0A421BJR9</accession>
<dbReference type="PANTHER" id="PTHR41248:SF1">
    <property type="entry name" value="NORD PROTEIN"/>
    <property type="match status" value="1"/>
</dbReference>
<dbReference type="SUPFAM" id="SSF53300">
    <property type="entry name" value="vWA-like"/>
    <property type="match status" value="1"/>
</dbReference>